<feature type="transmembrane region" description="Helical" evidence="7">
    <location>
        <begin position="147"/>
        <end position="168"/>
    </location>
</feature>
<feature type="transmembrane region" description="Helical" evidence="7">
    <location>
        <begin position="180"/>
        <end position="206"/>
    </location>
</feature>
<sequence length="372" mass="41796">MSDTLQMVSRRHRLPDTLVRVVSYSATRLVALFFTAVVGIFVTILVANMGGYVDEIKRAEIRETVTLQVFTDPKIMRLPAEARERRMREMIRIGEERLGLDRPFLSRSLFYLRDALVLRLGFAERMNSDSGSRLVRNIILERLPPTLLLFVSADLLLFFASMFMALSLARQYGSVLDRIVIALAPTSAAPAWFFGIFLILIFAAVLRWLPFGGMVDVPPPDRSVAYAASVLKHMVLPVGAIVFSTIFLAVYSWRTFFLIFSSEDYVEVARAKGLPTRVIERRYILRPTLPTIITGFALGLIGIWTGAVVLETVFNWPGLGQALFRAVGLYDIPVILGATIIYAYLLAITVFILDILYALVDPRVKLSREGRP</sequence>
<dbReference type="AlphaFoldDB" id="A0A537IZ37"/>
<dbReference type="GO" id="GO:0005886">
    <property type="term" value="C:plasma membrane"/>
    <property type="evidence" value="ECO:0007669"/>
    <property type="project" value="UniProtKB-SubCell"/>
</dbReference>
<evidence type="ECO:0000256" key="6">
    <source>
        <dbReference type="ARBA" id="ARBA00023136"/>
    </source>
</evidence>
<gene>
    <name evidence="9" type="ORF">E6H05_03290</name>
</gene>
<comment type="caution">
    <text evidence="9">The sequence shown here is derived from an EMBL/GenBank/DDBJ whole genome shotgun (WGS) entry which is preliminary data.</text>
</comment>
<dbReference type="PROSITE" id="PS50928">
    <property type="entry name" value="ABC_TM1"/>
    <property type="match status" value="1"/>
</dbReference>
<keyword evidence="6 7" id="KW-0472">Membrane</keyword>
<dbReference type="SUPFAM" id="SSF161098">
    <property type="entry name" value="MetI-like"/>
    <property type="match status" value="1"/>
</dbReference>
<feature type="domain" description="ABC transmembrane type-1" evidence="8">
    <location>
        <begin position="143"/>
        <end position="357"/>
    </location>
</feature>
<dbReference type="Pfam" id="PF00528">
    <property type="entry name" value="BPD_transp_1"/>
    <property type="match status" value="1"/>
</dbReference>
<evidence type="ECO:0000256" key="7">
    <source>
        <dbReference type="RuleBase" id="RU363032"/>
    </source>
</evidence>
<feature type="transmembrane region" description="Helical" evidence="7">
    <location>
        <begin position="334"/>
        <end position="360"/>
    </location>
</feature>
<name>A0A537IZ37_9BACT</name>
<dbReference type="InterPro" id="IPR000515">
    <property type="entry name" value="MetI-like"/>
</dbReference>
<feature type="transmembrane region" description="Helical" evidence="7">
    <location>
        <begin position="21"/>
        <end position="47"/>
    </location>
</feature>
<keyword evidence="5 7" id="KW-1133">Transmembrane helix</keyword>
<evidence type="ECO:0000313" key="9">
    <source>
        <dbReference type="EMBL" id="TMI76578.1"/>
    </source>
</evidence>
<feature type="transmembrane region" description="Helical" evidence="7">
    <location>
        <begin position="291"/>
        <end position="314"/>
    </location>
</feature>
<protein>
    <submittedName>
        <fullName evidence="9">ABC transporter permease</fullName>
    </submittedName>
</protein>
<dbReference type="Gene3D" id="1.10.3720.10">
    <property type="entry name" value="MetI-like"/>
    <property type="match status" value="1"/>
</dbReference>
<evidence type="ECO:0000256" key="3">
    <source>
        <dbReference type="ARBA" id="ARBA00022475"/>
    </source>
</evidence>
<reference evidence="9 10" key="1">
    <citation type="journal article" date="2019" name="Nat. Microbiol.">
        <title>Mediterranean grassland soil C-N compound turnover is dependent on rainfall and depth, and is mediated by genomically divergent microorganisms.</title>
        <authorList>
            <person name="Diamond S."/>
            <person name="Andeer P.F."/>
            <person name="Li Z."/>
            <person name="Crits-Christoph A."/>
            <person name="Burstein D."/>
            <person name="Anantharaman K."/>
            <person name="Lane K.R."/>
            <person name="Thomas B.C."/>
            <person name="Pan C."/>
            <person name="Northen T.R."/>
            <person name="Banfield J.F."/>
        </authorList>
    </citation>
    <scope>NUCLEOTIDE SEQUENCE [LARGE SCALE GENOMIC DNA]</scope>
    <source>
        <strain evidence="9">NP_8</strain>
    </source>
</reference>
<evidence type="ECO:0000259" key="8">
    <source>
        <dbReference type="PROSITE" id="PS50928"/>
    </source>
</evidence>
<organism evidence="9 10">
    <name type="scientific">Candidatus Segetimicrobium genomatis</name>
    <dbReference type="NCBI Taxonomy" id="2569760"/>
    <lineage>
        <taxon>Bacteria</taxon>
        <taxon>Bacillati</taxon>
        <taxon>Candidatus Sysuimicrobiota</taxon>
        <taxon>Candidatus Sysuimicrobiia</taxon>
        <taxon>Candidatus Sysuimicrobiales</taxon>
        <taxon>Candidatus Segetimicrobiaceae</taxon>
        <taxon>Candidatus Segetimicrobium</taxon>
    </lineage>
</organism>
<comment type="subcellular location">
    <subcellularLocation>
        <location evidence="1 7">Cell membrane</location>
        <topology evidence="1 7">Multi-pass membrane protein</topology>
    </subcellularLocation>
</comment>
<keyword evidence="4 7" id="KW-0812">Transmembrane</keyword>
<dbReference type="EMBL" id="VBAP01000017">
    <property type="protein sequence ID" value="TMI76578.1"/>
    <property type="molecule type" value="Genomic_DNA"/>
</dbReference>
<dbReference type="InterPro" id="IPR035906">
    <property type="entry name" value="MetI-like_sf"/>
</dbReference>
<keyword evidence="3" id="KW-1003">Cell membrane</keyword>
<dbReference type="Proteomes" id="UP000318834">
    <property type="component" value="Unassembled WGS sequence"/>
</dbReference>
<dbReference type="PANTHER" id="PTHR30465">
    <property type="entry name" value="INNER MEMBRANE ABC TRANSPORTER"/>
    <property type="match status" value="1"/>
</dbReference>
<evidence type="ECO:0000256" key="2">
    <source>
        <dbReference type="ARBA" id="ARBA00022448"/>
    </source>
</evidence>
<evidence type="ECO:0000256" key="4">
    <source>
        <dbReference type="ARBA" id="ARBA00022692"/>
    </source>
</evidence>
<dbReference type="CDD" id="cd06261">
    <property type="entry name" value="TM_PBP2"/>
    <property type="match status" value="1"/>
</dbReference>
<accession>A0A537IZ37</accession>
<comment type="similarity">
    <text evidence="7">Belongs to the binding-protein-dependent transport system permease family.</text>
</comment>
<dbReference type="PANTHER" id="PTHR30465:SF45">
    <property type="entry name" value="BINDING-PROTEIN-DEPENDENT TRANSPORT SYSTEMS INNER MEMBRANE COMPONENT"/>
    <property type="match status" value="1"/>
</dbReference>
<keyword evidence="2 7" id="KW-0813">Transport</keyword>
<feature type="transmembrane region" description="Helical" evidence="7">
    <location>
        <begin position="226"/>
        <end position="251"/>
    </location>
</feature>
<evidence type="ECO:0000313" key="10">
    <source>
        <dbReference type="Proteomes" id="UP000318834"/>
    </source>
</evidence>
<proteinExistence type="inferred from homology"/>
<evidence type="ECO:0000256" key="1">
    <source>
        <dbReference type="ARBA" id="ARBA00004651"/>
    </source>
</evidence>
<dbReference type="GO" id="GO:0055085">
    <property type="term" value="P:transmembrane transport"/>
    <property type="evidence" value="ECO:0007669"/>
    <property type="project" value="InterPro"/>
</dbReference>
<evidence type="ECO:0000256" key="5">
    <source>
        <dbReference type="ARBA" id="ARBA00022989"/>
    </source>
</evidence>